<evidence type="ECO:0000313" key="1">
    <source>
        <dbReference type="EMBL" id="AKP52222.1"/>
    </source>
</evidence>
<dbReference type="KEGG" id="camu:CA2015_2812"/>
<dbReference type="RefSeq" id="WP_048642468.1">
    <property type="nucleotide sequence ID" value="NZ_CP012040.1"/>
</dbReference>
<dbReference type="STRING" id="320787.CA2015_2812"/>
<reference evidence="1 2" key="1">
    <citation type="submission" date="2015-07" db="EMBL/GenBank/DDBJ databases">
        <authorList>
            <person name="Kim K.M."/>
        </authorList>
    </citation>
    <scope>NUCLEOTIDE SEQUENCE [LARGE SCALE GENOMIC DNA]</scope>
    <source>
        <strain evidence="1 2">KCTC 12363</strain>
    </source>
</reference>
<dbReference type="EMBL" id="CP012040">
    <property type="protein sequence ID" value="AKP52222.1"/>
    <property type="molecule type" value="Genomic_DNA"/>
</dbReference>
<organism evidence="1 2">
    <name type="scientific">Cyclobacterium amurskyense</name>
    <dbReference type="NCBI Taxonomy" id="320787"/>
    <lineage>
        <taxon>Bacteria</taxon>
        <taxon>Pseudomonadati</taxon>
        <taxon>Bacteroidota</taxon>
        <taxon>Cytophagia</taxon>
        <taxon>Cytophagales</taxon>
        <taxon>Cyclobacteriaceae</taxon>
        <taxon>Cyclobacterium</taxon>
    </lineage>
</organism>
<name>A0A0H4PV30_9BACT</name>
<gene>
    <name evidence="1" type="ORF">CA2015_2812</name>
</gene>
<keyword evidence="2" id="KW-1185">Reference proteome</keyword>
<dbReference type="OrthoDB" id="839870at2"/>
<proteinExistence type="predicted"/>
<sequence>MRGFTILFFLTMIIYTSHGQTGDPYYLGLNNYHRLKLPPTLRVEGINGKIITHLKMDTHANIVNIEWVVLLLKDGGGNWFIQYRDAINKGHKWKDYPLPIRPYVDLIDEKIKELEFKRDERIPIPAGDWHFTIPYQVF</sequence>
<dbReference type="AlphaFoldDB" id="A0A0H4PV30"/>
<evidence type="ECO:0000313" key="2">
    <source>
        <dbReference type="Proteomes" id="UP000036520"/>
    </source>
</evidence>
<dbReference type="Proteomes" id="UP000036520">
    <property type="component" value="Chromosome"/>
</dbReference>
<accession>A0A0H4PV30</accession>
<protein>
    <submittedName>
        <fullName evidence="1">Uncharacterized protein</fullName>
    </submittedName>
</protein>